<dbReference type="CDD" id="cd00408">
    <property type="entry name" value="DHDPS-like"/>
    <property type="match status" value="1"/>
</dbReference>
<feature type="binding site" evidence="4">
    <location>
        <position position="211"/>
    </location>
    <ligand>
        <name>pyruvate</name>
        <dbReference type="ChEBI" id="CHEBI:15361"/>
    </ligand>
</feature>
<dbReference type="SUPFAM" id="SSF51569">
    <property type="entry name" value="Aldolase"/>
    <property type="match status" value="1"/>
</dbReference>
<keyword evidence="1 2" id="KW-0456">Lyase</keyword>
<dbReference type="EMBL" id="FRCX01000013">
    <property type="protein sequence ID" value="SHN42120.1"/>
    <property type="molecule type" value="Genomic_DNA"/>
</dbReference>
<dbReference type="STRING" id="551987.SAMN05192549_113152"/>
<evidence type="ECO:0000256" key="2">
    <source>
        <dbReference type="PIRNR" id="PIRNR001365"/>
    </source>
</evidence>
<dbReference type="PRINTS" id="PR00146">
    <property type="entry name" value="DHPICSNTHASE"/>
</dbReference>
<protein>
    <submittedName>
        <fullName evidence="5">4-hydroxy-tetrahydrodipicolinate synthase</fullName>
    </submittedName>
</protein>
<dbReference type="RefSeq" id="WP_072788511.1">
    <property type="nucleotide sequence ID" value="NZ_FRCX01000013.1"/>
</dbReference>
<dbReference type="InterPro" id="IPR013785">
    <property type="entry name" value="Aldolase_TIM"/>
</dbReference>
<dbReference type="AlphaFoldDB" id="A0A1M7R7H5"/>
<evidence type="ECO:0000256" key="1">
    <source>
        <dbReference type="ARBA" id="ARBA00023239"/>
    </source>
</evidence>
<dbReference type="InterPro" id="IPR002220">
    <property type="entry name" value="DapA-like"/>
</dbReference>
<gene>
    <name evidence="5" type="ORF">SAMN05192549_113152</name>
</gene>
<dbReference type="SMART" id="SM01130">
    <property type="entry name" value="DHDPS"/>
    <property type="match status" value="1"/>
</dbReference>
<feature type="active site" description="Proton donor/acceptor" evidence="3">
    <location>
        <position position="140"/>
    </location>
</feature>
<feature type="active site" description="Schiff-base intermediate with substrate" evidence="3">
    <location>
        <position position="170"/>
    </location>
</feature>
<evidence type="ECO:0000313" key="6">
    <source>
        <dbReference type="Proteomes" id="UP000184339"/>
    </source>
</evidence>
<reference evidence="6" key="1">
    <citation type="submission" date="2016-11" db="EMBL/GenBank/DDBJ databases">
        <authorList>
            <person name="Varghese N."/>
            <person name="Submissions S."/>
        </authorList>
    </citation>
    <scope>NUCLEOTIDE SEQUENCE [LARGE SCALE GENOMIC DNA]</scope>
    <source>
        <strain evidence="6">Sac-22</strain>
    </source>
</reference>
<proteinExistence type="inferred from homology"/>
<dbReference type="Gene3D" id="3.20.20.70">
    <property type="entry name" value="Aldolase class I"/>
    <property type="match status" value="1"/>
</dbReference>
<name>A0A1M7R7H5_9BURK</name>
<dbReference type="Proteomes" id="UP000184339">
    <property type="component" value="Unassembled WGS sequence"/>
</dbReference>
<organism evidence="5 6">
    <name type="scientific">Duganella sacchari</name>
    <dbReference type="NCBI Taxonomy" id="551987"/>
    <lineage>
        <taxon>Bacteria</taxon>
        <taxon>Pseudomonadati</taxon>
        <taxon>Pseudomonadota</taxon>
        <taxon>Betaproteobacteria</taxon>
        <taxon>Burkholderiales</taxon>
        <taxon>Oxalobacteraceae</taxon>
        <taxon>Telluria group</taxon>
        <taxon>Duganella</taxon>
    </lineage>
</organism>
<evidence type="ECO:0000256" key="4">
    <source>
        <dbReference type="PIRSR" id="PIRSR001365-2"/>
    </source>
</evidence>
<dbReference type="PANTHER" id="PTHR12128">
    <property type="entry name" value="DIHYDRODIPICOLINATE SYNTHASE"/>
    <property type="match status" value="1"/>
</dbReference>
<dbReference type="Pfam" id="PF00701">
    <property type="entry name" value="DHDPS"/>
    <property type="match status" value="1"/>
</dbReference>
<dbReference type="GO" id="GO:0008840">
    <property type="term" value="F:4-hydroxy-tetrahydrodipicolinate synthase activity"/>
    <property type="evidence" value="ECO:0007669"/>
    <property type="project" value="TreeGrafter"/>
</dbReference>
<keyword evidence="6" id="KW-1185">Reference proteome</keyword>
<accession>A0A1M7R7H5</accession>
<evidence type="ECO:0000313" key="5">
    <source>
        <dbReference type="EMBL" id="SHN42120.1"/>
    </source>
</evidence>
<dbReference type="PIRSF" id="PIRSF001365">
    <property type="entry name" value="DHDPS"/>
    <property type="match status" value="1"/>
</dbReference>
<evidence type="ECO:0000256" key="3">
    <source>
        <dbReference type="PIRSR" id="PIRSR001365-1"/>
    </source>
</evidence>
<sequence>MMSTRLTGAFAPAVTPFKPDLSPDLERFATHCHWLQQQGAGLAVFGTNSEANSLTVSERVMLLDHLIGQGLDASRILPGTGCCALPDTVELSHQATLHGCAGVLMLPPFFYKGVSDDGLFDYYTEVIERVAMDNLRVFLYHIPAFSGVPISLNLIERLASRFPQQIAGVKDSSGDWANLEAMLTSFPQLSIFPASESLLSRALPLGAAGCISATININPAAISAMCANWRAPDAAKAQASLDTIRQIIQKYPMIAALKWTIAHYRDDQQWQRQRPPLRALSEQQQSELQALLSAAGFAMPGLEAS</sequence>
<dbReference type="OrthoDB" id="9816489at2"/>
<dbReference type="PANTHER" id="PTHR12128:SF67">
    <property type="entry name" value="BLR3884 PROTEIN"/>
    <property type="match status" value="1"/>
</dbReference>
<comment type="similarity">
    <text evidence="2">Belongs to the DapA family.</text>
</comment>